<comment type="caution">
    <text evidence="1">The sequence shown here is derived from an EMBL/GenBank/DDBJ whole genome shotgun (WGS) entry which is preliminary data.</text>
</comment>
<keyword evidence="2" id="KW-1185">Reference proteome</keyword>
<name>A0AAV4UAC9_CAEEX</name>
<organism evidence="1 2">
    <name type="scientific">Caerostris extrusa</name>
    <name type="common">Bark spider</name>
    <name type="synonym">Caerostris bankana</name>
    <dbReference type="NCBI Taxonomy" id="172846"/>
    <lineage>
        <taxon>Eukaryota</taxon>
        <taxon>Metazoa</taxon>
        <taxon>Ecdysozoa</taxon>
        <taxon>Arthropoda</taxon>
        <taxon>Chelicerata</taxon>
        <taxon>Arachnida</taxon>
        <taxon>Araneae</taxon>
        <taxon>Araneomorphae</taxon>
        <taxon>Entelegynae</taxon>
        <taxon>Araneoidea</taxon>
        <taxon>Araneidae</taxon>
        <taxon>Caerostris</taxon>
    </lineage>
</organism>
<dbReference type="AlphaFoldDB" id="A0AAV4UAC9"/>
<evidence type="ECO:0000313" key="1">
    <source>
        <dbReference type="EMBL" id="GIY54746.1"/>
    </source>
</evidence>
<reference evidence="1 2" key="1">
    <citation type="submission" date="2021-06" db="EMBL/GenBank/DDBJ databases">
        <title>Caerostris extrusa draft genome.</title>
        <authorList>
            <person name="Kono N."/>
            <person name="Arakawa K."/>
        </authorList>
    </citation>
    <scope>NUCLEOTIDE SEQUENCE [LARGE SCALE GENOMIC DNA]</scope>
</reference>
<proteinExistence type="predicted"/>
<accession>A0AAV4UAC9</accession>
<dbReference type="Proteomes" id="UP001054945">
    <property type="component" value="Unassembled WGS sequence"/>
</dbReference>
<sequence>MKKLILIAIQFINFPQLVKPNLSPQSVHAQRNPAEPQKAQPLADMIKWILPLVPHSLKTNGGQCSQPNPRLVYKLLRKHSFCFLS</sequence>
<gene>
    <name evidence="1" type="ORF">CEXT_168601</name>
</gene>
<dbReference type="EMBL" id="BPLR01012551">
    <property type="protein sequence ID" value="GIY54746.1"/>
    <property type="molecule type" value="Genomic_DNA"/>
</dbReference>
<evidence type="ECO:0000313" key="2">
    <source>
        <dbReference type="Proteomes" id="UP001054945"/>
    </source>
</evidence>
<protein>
    <submittedName>
        <fullName evidence="1">Uncharacterized protein</fullName>
    </submittedName>
</protein>